<evidence type="ECO:0000256" key="1">
    <source>
        <dbReference type="SAM" id="Phobius"/>
    </source>
</evidence>
<dbReference type="AlphaFoldDB" id="A0A411PFH5"/>
<dbReference type="OrthoDB" id="8564037at2"/>
<dbReference type="NCBIfam" id="NF037970">
    <property type="entry name" value="vanZ_1"/>
    <property type="match status" value="1"/>
</dbReference>
<feature type="transmembrane region" description="Helical" evidence="1">
    <location>
        <begin position="40"/>
        <end position="57"/>
    </location>
</feature>
<dbReference type="Pfam" id="PF04892">
    <property type="entry name" value="VanZ"/>
    <property type="match status" value="1"/>
</dbReference>
<feature type="transmembrane region" description="Helical" evidence="1">
    <location>
        <begin position="62"/>
        <end position="80"/>
    </location>
</feature>
<keyword evidence="4" id="KW-1185">Reference proteome</keyword>
<evidence type="ECO:0000313" key="3">
    <source>
        <dbReference type="EMBL" id="QBF82295.1"/>
    </source>
</evidence>
<feature type="domain" description="VanZ-like" evidence="2">
    <location>
        <begin position="29"/>
        <end position="108"/>
    </location>
</feature>
<organism evidence="3 4">
    <name type="scientific">Shewanella maritima</name>
    <dbReference type="NCBI Taxonomy" id="2520507"/>
    <lineage>
        <taxon>Bacteria</taxon>
        <taxon>Pseudomonadati</taxon>
        <taxon>Pseudomonadota</taxon>
        <taxon>Gammaproteobacteria</taxon>
        <taxon>Alteromonadales</taxon>
        <taxon>Shewanellaceae</taxon>
        <taxon>Shewanella</taxon>
    </lineage>
</organism>
<name>A0A411PFH5_9GAMM</name>
<dbReference type="PANTHER" id="PTHR28008">
    <property type="entry name" value="DOMAIN PROTEIN, PUTATIVE (AFU_ORTHOLOGUE AFUA_3G10980)-RELATED"/>
    <property type="match status" value="1"/>
</dbReference>
<dbReference type="KEGG" id="smai:EXU30_05960"/>
<feature type="transmembrane region" description="Helical" evidence="1">
    <location>
        <begin position="92"/>
        <end position="109"/>
    </location>
</feature>
<evidence type="ECO:0000313" key="4">
    <source>
        <dbReference type="Proteomes" id="UP000291106"/>
    </source>
</evidence>
<gene>
    <name evidence="3" type="ORF">EXU30_05960</name>
</gene>
<dbReference type="EMBL" id="CP036200">
    <property type="protein sequence ID" value="QBF82295.1"/>
    <property type="molecule type" value="Genomic_DNA"/>
</dbReference>
<sequence>MISYRNIFKLALIVTFIIVSYLVFSKPGNYPVTFQHMDKVGHLGSFFALSYLAYYAFKPKWYILTSILTLYAILIEVIQSQLPYRNASVDDVAADLLGVGLFYVCLKIYHMFKYGSKGKAGAQSIKSGELNGKSAQVHSKADN</sequence>
<keyword evidence="1" id="KW-1133">Transmembrane helix</keyword>
<dbReference type="Proteomes" id="UP000291106">
    <property type="component" value="Chromosome"/>
</dbReference>
<proteinExistence type="predicted"/>
<protein>
    <submittedName>
        <fullName evidence="3">VanZ family protein</fullName>
    </submittedName>
</protein>
<dbReference type="InterPro" id="IPR006976">
    <property type="entry name" value="VanZ-like"/>
</dbReference>
<reference evidence="3 4" key="1">
    <citation type="submission" date="2019-02" db="EMBL/GenBank/DDBJ databases">
        <title>Shewanella sp. D4-2 isolated from Dokdo Island.</title>
        <authorList>
            <person name="Baek K."/>
        </authorList>
    </citation>
    <scope>NUCLEOTIDE SEQUENCE [LARGE SCALE GENOMIC DNA]</scope>
    <source>
        <strain evidence="3 4">D4-2</strain>
    </source>
</reference>
<feature type="transmembrane region" description="Helical" evidence="1">
    <location>
        <begin position="7"/>
        <end position="24"/>
    </location>
</feature>
<keyword evidence="1" id="KW-0472">Membrane</keyword>
<dbReference type="PANTHER" id="PTHR28008:SF1">
    <property type="entry name" value="DOMAIN PROTEIN, PUTATIVE (AFU_ORTHOLOGUE AFUA_3G10980)-RELATED"/>
    <property type="match status" value="1"/>
</dbReference>
<keyword evidence="1" id="KW-0812">Transmembrane</keyword>
<evidence type="ECO:0000259" key="2">
    <source>
        <dbReference type="Pfam" id="PF04892"/>
    </source>
</evidence>
<dbReference type="RefSeq" id="WP_130598281.1">
    <property type="nucleotide sequence ID" value="NZ_CP036200.1"/>
</dbReference>
<accession>A0A411PFH5</accession>